<dbReference type="SMART" id="SM00320">
    <property type="entry name" value="WD40"/>
    <property type="match status" value="2"/>
</dbReference>
<evidence type="ECO:0000313" key="5">
    <source>
        <dbReference type="EMBL" id="KCV70887.1"/>
    </source>
</evidence>
<gene>
    <name evidence="5" type="ORF">H696_01834</name>
</gene>
<dbReference type="OrthoDB" id="1667587at2759"/>
<dbReference type="GeneID" id="20526559"/>
<dbReference type="Pfam" id="PF00400">
    <property type="entry name" value="WD40"/>
    <property type="match status" value="2"/>
</dbReference>
<name>A0A058ZBT2_FONAL</name>
<evidence type="ECO:0000256" key="4">
    <source>
        <dbReference type="SAM" id="MobiDB-lite"/>
    </source>
</evidence>
<dbReference type="InterPro" id="IPR036322">
    <property type="entry name" value="WD40_repeat_dom_sf"/>
</dbReference>
<proteinExistence type="inferred from homology"/>
<evidence type="ECO:0000256" key="3">
    <source>
        <dbReference type="ARBA" id="ARBA00025740"/>
    </source>
</evidence>
<feature type="region of interest" description="Disordered" evidence="4">
    <location>
        <begin position="357"/>
        <end position="390"/>
    </location>
</feature>
<protein>
    <submittedName>
        <fullName evidence="5">Uncharacterized protein</fullName>
    </submittedName>
</protein>
<accession>A0A058ZBT2</accession>
<dbReference type="STRING" id="691883.A0A058ZBT2"/>
<dbReference type="eggNOG" id="KOG2111">
    <property type="taxonomic scope" value="Eukaryota"/>
</dbReference>
<evidence type="ECO:0000256" key="2">
    <source>
        <dbReference type="ARBA" id="ARBA00022737"/>
    </source>
</evidence>
<dbReference type="PANTHER" id="PTHR11227">
    <property type="entry name" value="WD-REPEAT PROTEIN INTERACTING WITH PHOSPHOINOSIDES WIPI -RELATED"/>
    <property type="match status" value="1"/>
</dbReference>
<comment type="similarity">
    <text evidence="3">Belongs to the WD repeat PROPPIN family.</text>
</comment>
<keyword evidence="1" id="KW-0853">WD repeat</keyword>
<dbReference type="SUPFAM" id="SSF50978">
    <property type="entry name" value="WD40 repeat-like"/>
    <property type="match status" value="1"/>
</dbReference>
<keyword evidence="6" id="KW-1185">Reference proteome</keyword>
<dbReference type="InterPro" id="IPR001680">
    <property type="entry name" value="WD40_rpt"/>
</dbReference>
<dbReference type="InterPro" id="IPR015943">
    <property type="entry name" value="WD40/YVTN_repeat-like_dom_sf"/>
</dbReference>
<dbReference type="Proteomes" id="UP000030693">
    <property type="component" value="Unassembled WGS sequence"/>
</dbReference>
<feature type="compositionally biased region" description="Low complexity" evidence="4">
    <location>
        <begin position="357"/>
        <end position="381"/>
    </location>
</feature>
<dbReference type="AlphaFoldDB" id="A0A058ZBT2"/>
<organism evidence="5">
    <name type="scientific">Fonticula alba</name>
    <name type="common">Slime mold</name>
    <dbReference type="NCBI Taxonomy" id="691883"/>
    <lineage>
        <taxon>Eukaryota</taxon>
        <taxon>Rotosphaerida</taxon>
        <taxon>Fonticulaceae</taxon>
        <taxon>Fonticula</taxon>
    </lineage>
</organism>
<reference evidence="5" key="1">
    <citation type="submission" date="2013-04" db="EMBL/GenBank/DDBJ databases">
        <title>The Genome Sequence of Fonticula alba ATCC 38817.</title>
        <authorList>
            <consortium name="The Broad Institute Genomics Platform"/>
            <person name="Russ C."/>
            <person name="Cuomo C."/>
            <person name="Burger G."/>
            <person name="Gray M.W."/>
            <person name="Holland P.W.H."/>
            <person name="King N."/>
            <person name="Lang F.B.F."/>
            <person name="Roger A.J."/>
            <person name="Ruiz-Trillo I."/>
            <person name="Brown M."/>
            <person name="Walker B."/>
            <person name="Young S."/>
            <person name="Zeng Q."/>
            <person name="Gargeya S."/>
            <person name="Fitzgerald M."/>
            <person name="Haas B."/>
            <person name="Abouelleil A."/>
            <person name="Allen A.W."/>
            <person name="Alvarado L."/>
            <person name="Arachchi H.M."/>
            <person name="Berlin A.M."/>
            <person name="Chapman S.B."/>
            <person name="Gainer-Dewar J."/>
            <person name="Goldberg J."/>
            <person name="Griggs A."/>
            <person name="Gujja S."/>
            <person name="Hansen M."/>
            <person name="Howarth C."/>
            <person name="Imamovic A."/>
            <person name="Ireland A."/>
            <person name="Larimer J."/>
            <person name="McCowan C."/>
            <person name="Murphy C."/>
            <person name="Pearson M."/>
            <person name="Poon T.W."/>
            <person name="Priest M."/>
            <person name="Roberts A."/>
            <person name="Saif S."/>
            <person name="Shea T."/>
            <person name="Sisk P."/>
            <person name="Sykes S."/>
            <person name="Wortman J."/>
            <person name="Nusbaum C."/>
            <person name="Birren B."/>
        </authorList>
    </citation>
    <scope>NUCLEOTIDE SEQUENCE [LARGE SCALE GENOMIC DNA]</scope>
    <source>
        <strain evidence="5">ATCC 38817</strain>
    </source>
</reference>
<sequence>MEELGEILFADFNQDASGFAIGYQNGLSLFNTRPLRQRVECLIPGANVSLIGQIYRHSLLAFVGDSATFPSTRVNLYDQAADQGHGALVSSVDLPEPVASLHLSRYHLVCSTETDVRIHSLTASLEKLASFPTARHSRNGVALTSDMSSITLLAFPPAGTGDWPAPGAITLFHLPGTLPGETVTYPVPQEILSFRAHDSPIRAMAFSQDGSLLATCSERGTLIRIWDLSAIHREIIGLRRPAELAGDQAASSATVAMAAAAAAVAATATPGAPDPVGAASLSSDGAPSTVATLGASSLHLRPKKLLEFRRGSEGAVIQCLRFSPGGDQLLVSSDRGTVHIYNVWSVLVQAPGSAEAPGSAGAAGASSSAAAGAPGAGAAAPGAGGSAGSSSASGLEGLTQDFAFRLSNRTSGLSWIGASYFRSSWSFSWFKAPVLADLPASFQSVRQRLAAAGIGTDSRPRNRGAVICTCAFAGDLRGQMSLLKPTDGDAGMAIGAAGGGLMADLHSSKVAVGTHSDSVIVLTGEGIWAQYTWNLEKGGEAKLEAVLPLTGP</sequence>
<evidence type="ECO:0000256" key="1">
    <source>
        <dbReference type="ARBA" id="ARBA00022574"/>
    </source>
</evidence>
<evidence type="ECO:0000313" key="6">
    <source>
        <dbReference type="Proteomes" id="UP000030693"/>
    </source>
</evidence>
<dbReference type="EMBL" id="KB932203">
    <property type="protein sequence ID" value="KCV70887.1"/>
    <property type="molecule type" value="Genomic_DNA"/>
</dbReference>
<keyword evidence="2" id="KW-0677">Repeat</keyword>
<dbReference type="InterPro" id="IPR048720">
    <property type="entry name" value="PROPPIN"/>
</dbReference>
<dbReference type="Gene3D" id="2.130.10.10">
    <property type="entry name" value="YVTN repeat-like/Quinoprotein amine dehydrogenase"/>
    <property type="match status" value="1"/>
</dbReference>
<dbReference type="RefSeq" id="XP_009494010.1">
    <property type="nucleotide sequence ID" value="XM_009495735.1"/>
</dbReference>
<dbReference type="GO" id="GO:0005737">
    <property type="term" value="C:cytoplasm"/>
    <property type="evidence" value="ECO:0007669"/>
    <property type="project" value="UniProtKB-ARBA"/>
</dbReference>